<dbReference type="GO" id="GO:0015768">
    <property type="term" value="P:maltose transport"/>
    <property type="evidence" value="ECO:0007669"/>
    <property type="project" value="TreeGrafter"/>
</dbReference>
<dbReference type="AlphaFoldDB" id="A0A7L9FJL5"/>
<dbReference type="EMBL" id="CP062310">
    <property type="protein sequence ID" value="QOJ79124.1"/>
    <property type="molecule type" value="Genomic_DNA"/>
</dbReference>
<dbReference type="GO" id="GO:0042956">
    <property type="term" value="P:maltodextrin transmembrane transport"/>
    <property type="evidence" value="ECO:0007669"/>
    <property type="project" value="TreeGrafter"/>
</dbReference>
<evidence type="ECO:0000313" key="7">
    <source>
        <dbReference type="Proteomes" id="UP000594121"/>
    </source>
</evidence>
<protein>
    <submittedName>
        <fullName evidence="6">Extracellular solute-binding protein</fullName>
    </submittedName>
</protein>
<dbReference type="Gene3D" id="3.40.190.10">
    <property type="entry name" value="Periplasmic binding protein-like II"/>
    <property type="match status" value="2"/>
</dbReference>
<keyword evidence="3" id="KW-0732">Signal</keyword>
<dbReference type="Proteomes" id="UP000594121">
    <property type="component" value="Chromosome"/>
</dbReference>
<organism evidence="6 7">
    <name type="scientific">Infirmifilum lucidum</name>
    <dbReference type="NCBI Taxonomy" id="2776706"/>
    <lineage>
        <taxon>Archaea</taxon>
        <taxon>Thermoproteota</taxon>
        <taxon>Thermoprotei</taxon>
        <taxon>Thermofilales</taxon>
        <taxon>Thermofilaceae</taxon>
        <taxon>Infirmifilum</taxon>
    </lineage>
</organism>
<dbReference type="GO" id="GO:0055052">
    <property type="term" value="C:ATP-binding cassette (ABC) transporter complex, substrate-binding subunit-containing"/>
    <property type="evidence" value="ECO:0007669"/>
    <property type="project" value="TreeGrafter"/>
</dbReference>
<dbReference type="FunCoup" id="A0A7L9FJL5">
    <property type="interactions" value="19"/>
</dbReference>
<evidence type="ECO:0000313" key="6">
    <source>
        <dbReference type="EMBL" id="QOJ79124.1"/>
    </source>
</evidence>
<dbReference type="InParanoid" id="A0A7L9FJL5"/>
<keyword evidence="5" id="KW-0812">Transmembrane</keyword>
<dbReference type="PANTHER" id="PTHR30061:SF50">
    <property type="entry name" value="MALTOSE_MALTODEXTRIN-BINDING PERIPLASMIC PROTEIN"/>
    <property type="match status" value="1"/>
</dbReference>
<evidence type="ECO:0000256" key="3">
    <source>
        <dbReference type="ARBA" id="ARBA00022729"/>
    </source>
</evidence>
<dbReference type="Pfam" id="PF01547">
    <property type="entry name" value="SBP_bac_1"/>
    <property type="match status" value="1"/>
</dbReference>
<proteinExistence type="inferred from homology"/>
<dbReference type="GeneID" id="59148482"/>
<comment type="similarity">
    <text evidence="1">Belongs to the bacterial solute-binding protein 1 family.</text>
</comment>
<keyword evidence="5" id="KW-0472">Membrane</keyword>
<feature type="transmembrane region" description="Helical" evidence="5">
    <location>
        <begin position="9"/>
        <end position="27"/>
    </location>
</feature>
<accession>A0A7L9FJL5</accession>
<dbReference type="RefSeq" id="WP_192819096.1">
    <property type="nucleotide sequence ID" value="NZ_CP062310.1"/>
</dbReference>
<keyword evidence="2" id="KW-0813">Transport</keyword>
<dbReference type="KEGG" id="thel:IG193_01260"/>
<name>A0A7L9FJL5_9CREN</name>
<keyword evidence="7" id="KW-1185">Reference proteome</keyword>
<keyword evidence="5" id="KW-1133">Transmembrane helix</keyword>
<feature type="region of interest" description="Disordered" evidence="4">
    <location>
        <begin position="35"/>
        <end position="69"/>
    </location>
</feature>
<dbReference type="GO" id="GO:1901982">
    <property type="term" value="F:maltose binding"/>
    <property type="evidence" value="ECO:0007669"/>
    <property type="project" value="TreeGrafter"/>
</dbReference>
<evidence type="ECO:0000256" key="5">
    <source>
        <dbReference type="SAM" id="Phobius"/>
    </source>
</evidence>
<dbReference type="PANTHER" id="PTHR30061">
    <property type="entry name" value="MALTOSE-BINDING PERIPLASMIC PROTEIN"/>
    <property type="match status" value="1"/>
</dbReference>
<dbReference type="InterPro" id="IPR006059">
    <property type="entry name" value="SBP"/>
</dbReference>
<dbReference type="SUPFAM" id="SSF53850">
    <property type="entry name" value="Periplasmic binding protein-like II"/>
    <property type="match status" value="1"/>
</dbReference>
<evidence type="ECO:0000256" key="2">
    <source>
        <dbReference type="ARBA" id="ARBA00022448"/>
    </source>
</evidence>
<sequence length="490" mass="54744">MSKVASRNVVLAIVLVAVALGIVFFYYQSTAKQPAQPIQPTQPPQQQQPPSQKPPTNVTPPTQPPPVTLQTMTIGTSKIRVPNDFYDFVQKAKTGQVKVTINFWTGMSPWEVEAMKKVVEKFQQEYPGITVKYTNVQNLKEQVKAGVLTGDVENTAHVFTWAHDWTGDFADSGAIVAFDQYLPPETLTDLKAQYVASAYTSGVYKLHLYGLPWAAEAIALVCNRDLIPSAPKTWSEFEKVMQQWYNPSKNTYGIAYQIDPYHVYPFVTAFGGFYYDEDKDAVGVNSQGTINGITFYVTHVMKYMYTADVGMETQLKILLEGRTPCMVTGPWNIPTIKQNIKNVVVYPIPPINGNAPKPFSGFKQMWVTKVIEGDKNRLYASILFTMWFTLNDDTLKFLADVGYVPVKLSVIQYLQANADKYPVILGFAQQVPESIPMPKSAKMNYVWGPVADTLNAIVTKYNEQGEQAAVSIIKQLLDEAQAKILAKIKG</sequence>
<feature type="compositionally biased region" description="Pro residues" evidence="4">
    <location>
        <begin position="40"/>
        <end position="67"/>
    </location>
</feature>
<reference evidence="6 7" key="1">
    <citation type="submission" date="2020-10" db="EMBL/GenBank/DDBJ databases">
        <title>Thermofilum lucidum 3507LT sp. nov. a novel member of Thermofilaceae family isolated from Chile hot spring, and proposal of description order Thermofilales.</title>
        <authorList>
            <person name="Zayulina K.S."/>
            <person name="Elcheninov A.G."/>
            <person name="Toshchakov S.V."/>
            <person name="Kublanov I.V."/>
        </authorList>
    </citation>
    <scope>NUCLEOTIDE SEQUENCE [LARGE SCALE GENOMIC DNA]</scope>
    <source>
        <strain evidence="6 7">3507LT</strain>
    </source>
</reference>
<evidence type="ECO:0000256" key="1">
    <source>
        <dbReference type="ARBA" id="ARBA00008520"/>
    </source>
</evidence>
<gene>
    <name evidence="6" type="ORF">IG193_01260</name>
</gene>
<evidence type="ECO:0000256" key="4">
    <source>
        <dbReference type="SAM" id="MobiDB-lite"/>
    </source>
</evidence>